<evidence type="ECO:0000313" key="2">
    <source>
        <dbReference type="Proteomes" id="UP000789831"/>
    </source>
</evidence>
<dbReference type="EMBL" id="CAJVPL010001890">
    <property type="protein sequence ID" value="CAG8591588.1"/>
    <property type="molecule type" value="Genomic_DNA"/>
</dbReference>
<dbReference type="OrthoDB" id="6247875at2759"/>
<sequence>MRSIAPSKKGHIMPEVKVRFPPEITPINLIETAIAKLETSGQTSRIPNGFIAYRMAFYKELHSIKHPVITHPQLSTTLVKQSWLKEEEHVRREYHRIAKEAKDLYIQICHERSPLFVTNMFSIDNEDYSSSNTKNNSDALEFVFSNSSNLSDSNFNLFNSNEISLLPSSSSHEKNTTASATPNVTNIFNTDNLTPEQLISQCLFSSILSI</sequence>
<dbReference type="InterPro" id="IPR036910">
    <property type="entry name" value="HMG_box_dom_sf"/>
</dbReference>
<reference evidence="1" key="1">
    <citation type="submission" date="2021-06" db="EMBL/GenBank/DDBJ databases">
        <authorList>
            <person name="Kallberg Y."/>
            <person name="Tangrot J."/>
            <person name="Rosling A."/>
        </authorList>
    </citation>
    <scope>NUCLEOTIDE SEQUENCE</scope>
    <source>
        <strain evidence="1">MT106</strain>
    </source>
</reference>
<organism evidence="1 2">
    <name type="scientific">Ambispora gerdemannii</name>
    <dbReference type="NCBI Taxonomy" id="144530"/>
    <lineage>
        <taxon>Eukaryota</taxon>
        <taxon>Fungi</taxon>
        <taxon>Fungi incertae sedis</taxon>
        <taxon>Mucoromycota</taxon>
        <taxon>Glomeromycotina</taxon>
        <taxon>Glomeromycetes</taxon>
        <taxon>Archaeosporales</taxon>
        <taxon>Ambisporaceae</taxon>
        <taxon>Ambispora</taxon>
    </lineage>
</organism>
<dbReference type="AlphaFoldDB" id="A0A9N9C943"/>
<name>A0A9N9C943_9GLOM</name>
<gene>
    <name evidence="1" type="ORF">AGERDE_LOCUS8634</name>
</gene>
<dbReference type="Proteomes" id="UP000789831">
    <property type="component" value="Unassembled WGS sequence"/>
</dbReference>
<dbReference type="SUPFAM" id="SSF47095">
    <property type="entry name" value="HMG-box"/>
    <property type="match status" value="1"/>
</dbReference>
<proteinExistence type="predicted"/>
<keyword evidence="2" id="KW-1185">Reference proteome</keyword>
<evidence type="ECO:0000313" key="1">
    <source>
        <dbReference type="EMBL" id="CAG8591588.1"/>
    </source>
</evidence>
<comment type="caution">
    <text evidence="1">The sequence shown here is derived from an EMBL/GenBank/DDBJ whole genome shotgun (WGS) entry which is preliminary data.</text>
</comment>
<protein>
    <submittedName>
        <fullName evidence="1">3271_t:CDS:1</fullName>
    </submittedName>
</protein>
<dbReference type="Gene3D" id="1.10.30.10">
    <property type="entry name" value="High mobility group box domain"/>
    <property type="match status" value="1"/>
</dbReference>
<accession>A0A9N9C943</accession>